<gene>
    <name evidence="1" type="ORF">KR093_010754</name>
</gene>
<dbReference type="Proteomes" id="UP001200034">
    <property type="component" value="Unassembled WGS sequence"/>
</dbReference>
<evidence type="ECO:0000313" key="1">
    <source>
        <dbReference type="EMBL" id="KAH8378339.1"/>
    </source>
</evidence>
<dbReference type="EMBL" id="JAJJHW010001127">
    <property type="protein sequence ID" value="KAH8378339.1"/>
    <property type="molecule type" value="Genomic_DNA"/>
</dbReference>
<sequence>KNKHEENIERKFDIGRFAPYGIPKHVLTRTLEIVNDPNDEFWLNKNSSCAPPINDIVFGGGVKRSETYIKLNLARKCLLTRDFHNLAKLLTTSIIGDTVMQRCSFPIFTDVS</sequence>
<keyword evidence="2" id="KW-1185">Reference proteome</keyword>
<proteinExistence type="predicted"/>
<organism evidence="1 2">
    <name type="scientific">Drosophila rubida</name>
    <dbReference type="NCBI Taxonomy" id="30044"/>
    <lineage>
        <taxon>Eukaryota</taxon>
        <taxon>Metazoa</taxon>
        <taxon>Ecdysozoa</taxon>
        <taxon>Arthropoda</taxon>
        <taxon>Hexapoda</taxon>
        <taxon>Insecta</taxon>
        <taxon>Pterygota</taxon>
        <taxon>Neoptera</taxon>
        <taxon>Endopterygota</taxon>
        <taxon>Diptera</taxon>
        <taxon>Brachycera</taxon>
        <taxon>Muscomorpha</taxon>
        <taxon>Ephydroidea</taxon>
        <taxon>Drosophilidae</taxon>
        <taxon>Drosophila</taxon>
    </lineage>
</organism>
<evidence type="ECO:0000313" key="2">
    <source>
        <dbReference type="Proteomes" id="UP001200034"/>
    </source>
</evidence>
<protein>
    <submittedName>
        <fullName evidence="1">Uncharacterized protein</fullName>
    </submittedName>
</protein>
<dbReference type="AlphaFoldDB" id="A0AAD4K918"/>
<feature type="non-terminal residue" evidence="1">
    <location>
        <position position="1"/>
    </location>
</feature>
<comment type="caution">
    <text evidence="1">The sequence shown here is derived from an EMBL/GenBank/DDBJ whole genome shotgun (WGS) entry which is preliminary data.</text>
</comment>
<reference evidence="1" key="1">
    <citation type="journal article" date="2021" name="Mol. Ecol. Resour.">
        <title>Phylogenomic analyses of the genus Drosophila reveals genomic signals of climate adaptation.</title>
        <authorList>
            <person name="Li F."/>
            <person name="Rane R.V."/>
            <person name="Luria V."/>
            <person name="Xiong Z."/>
            <person name="Chen J."/>
            <person name="Li Z."/>
            <person name="Catullo R.A."/>
            <person name="Griffin P.C."/>
            <person name="Schiffer M."/>
            <person name="Pearce S."/>
            <person name="Lee S.F."/>
            <person name="McElroy K."/>
            <person name="Stocker A."/>
            <person name="Shirriffs J."/>
            <person name="Cockerell F."/>
            <person name="Coppin C."/>
            <person name="Sgro C.M."/>
            <person name="Karger A."/>
            <person name="Cain J.W."/>
            <person name="Weber J.A."/>
            <person name="Santpere G."/>
            <person name="Kirschner M.W."/>
            <person name="Hoffmann A.A."/>
            <person name="Oakeshott J.G."/>
            <person name="Zhang G."/>
        </authorList>
    </citation>
    <scope>NUCLEOTIDE SEQUENCE</scope>
    <source>
        <strain evidence="1">BGI-SZ-2011g</strain>
    </source>
</reference>
<accession>A0AAD4K918</accession>
<name>A0AAD4K918_9MUSC</name>